<dbReference type="InterPro" id="IPR036922">
    <property type="entry name" value="Rieske_2Fe-2S_sf"/>
</dbReference>
<dbReference type="Pfam" id="PF00355">
    <property type="entry name" value="Rieske"/>
    <property type="match status" value="1"/>
</dbReference>
<dbReference type="InterPro" id="IPR017941">
    <property type="entry name" value="Rieske_2Fe-2S"/>
</dbReference>
<protein>
    <submittedName>
        <fullName evidence="8">Rieske 2Fe-2S domain-containing protein</fullName>
    </submittedName>
</protein>
<dbReference type="PROSITE" id="PS51296">
    <property type="entry name" value="RIESKE"/>
    <property type="match status" value="1"/>
</dbReference>
<comment type="cofactor">
    <cofactor evidence="1">
        <name>Fe cation</name>
        <dbReference type="ChEBI" id="CHEBI:24875"/>
    </cofactor>
</comment>
<keyword evidence="5" id="KW-0408">Iron</keyword>
<evidence type="ECO:0000256" key="1">
    <source>
        <dbReference type="ARBA" id="ARBA00001962"/>
    </source>
</evidence>
<dbReference type="PANTHER" id="PTHR43756">
    <property type="entry name" value="CHOLINE MONOOXYGENASE, CHLOROPLASTIC"/>
    <property type="match status" value="1"/>
</dbReference>
<dbReference type="SUPFAM" id="SSF55961">
    <property type="entry name" value="Bet v1-like"/>
    <property type="match status" value="1"/>
</dbReference>
<dbReference type="SUPFAM" id="SSF50022">
    <property type="entry name" value="ISP domain"/>
    <property type="match status" value="1"/>
</dbReference>
<organism evidence="8 9">
    <name type="scientific">Roseovarius pelagicus</name>
    <dbReference type="NCBI Taxonomy" id="2980108"/>
    <lineage>
        <taxon>Bacteria</taxon>
        <taxon>Pseudomonadati</taxon>
        <taxon>Pseudomonadota</taxon>
        <taxon>Alphaproteobacteria</taxon>
        <taxon>Rhodobacterales</taxon>
        <taxon>Roseobacteraceae</taxon>
        <taxon>Roseovarius</taxon>
    </lineage>
</organism>
<dbReference type="CDD" id="cd08885">
    <property type="entry name" value="RHO_alpha_C_1"/>
    <property type="match status" value="1"/>
</dbReference>
<evidence type="ECO:0000256" key="2">
    <source>
        <dbReference type="ARBA" id="ARBA00022714"/>
    </source>
</evidence>
<evidence type="ECO:0000256" key="4">
    <source>
        <dbReference type="ARBA" id="ARBA00023002"/>
    </source>
</evidence>
<geneLocation type="plasmid" evidence="8 9">
    <name>unnamed2</name>
</geneLocation>
<gene>
    <name evidence="8" type="ORF">N7U68_00895</name>
</gene>
<evidence type="ECO:0000256" key="6">
    <source>
        <dbReference type="ARBA" id="ARBA00023014"/>
    </source>
</evidence>
<dbReference type="Pfam" id="PF00848">
    <property type="entry name" value="Ring_hydroxyl_A"/>
    <property type="match status" value="1"/>
</dbReference>
<proteinExistence type="predicted"/>
<evidence type="ECO:0000313" key="8">
    <source>
        <dbReference type="EMBL" id="UXX81449.1"/>
    </source>
</evidence>
<reference evidence="8" key="1">
    <citation type="submission" date="2022-10" db="EMBL/GenBank/DDBJ databases">
        <title>Roseovarius pelagicus sp. nov., isolated from Arctic seawater.</title>
        <authorList>
            <person name="Hong Y.W."/>
            <person name="Hwang C.Y."/>
        </authorList>
    </citation>
    <scope>NUCLEOTIDE SEQUENCE</scope>
    <source>
        <strain evidence="8">HL-MP18</strain>
        <plasmid evidence="8">unnamed2</plasmid>
    </source>
</reference>
<dbReference type="InterPro" id="IPR015879">
    <property type="entry name" value="Ring_hydroxy_dOase_asu_C_dom"/>
</dbReference>
<evidence type="ECO:0000256" key="5">
    <source>
        <dbReference type="ARBA" id="ARBA00023004"/>
    </source>
</evidence>
<dbReference type="InterPro" id="IPR001663">
    <property type="entry name" value="Rng_hydr_dOase-A"/>
</dbReference>
<dbReference type="Proteomes" id="UP001064087">
    <property type="component" value="Plasmid unnamed2"/>
</dbReference>
<dbReference type="Gene3D" id="3.90.380.10">
    <property type="entry name" value="Naphthalene 1,2-dioxygenase Alpha Subunit, Chain A, domain 1"/>
    <property type="match status" value="2"/>
</dbReference>
<name>A0ABY6D5M6_9RHOB</name>
<keyword evidence="4" id="KW-0560">Oxidoreductase</keyword>
<keyword evidence="8" id="KW-0614">Plasmid</keyword>
<evidence type="ECO:0000256" key="3">
    <source>
        <dbReference type="ARBA" id="ARBA00022723"/>
    </source>
</evidence>
<evidence type="ECO:0000259" key="7">
    <source>
        <dbReference type="PROSITE" id="PS51296"/>
    </source>
</evidence>
<feature type="domain" description="Rieske" evidence="7">
    <location>
        <begin position="54"/>
        <end position="161"/>
    </location>
</feature>
<dbReference type="CDD" id="cd03469">
    <property type="entry name" value="Rieske_RO_Alpha_N"/>
    <property type="match status" value="1"/>
</dbReference>
<dbReference type="PRINTS" id="PR00090">
    <property type="entry name" value="RNGDIOXGNASE"/>
</dbReference>
<dbReference type="EMBL" id="CP106737">
    <property type="protein sequence ID" value="UXX81449.1"/>
    <property type="molecule type" value="Genomic_DNA"/>
</dbReference>
<dbReference type="Gene3D" id="2.102.10.10">
    <property type="entry name" value="Rieske [2Fe-2S] iron-sulphur domain"/>
    <property type="match status" value="1"/>
</dbReference>
<keyword evidence="2" id="KW-0001">2Fe-2S</keyword>
<dbReference type="PANTHER" id="PTHR43756:SF5">
    <property type="entry name" value="CHOLINE MONOOXYGENASE, CHLOROPLASTIC"/>
    <property type="match status" value="1"/>
</dbReference>
<accession>A0ABY6D5M6</accession>
<evidence type="ECO:0000313" key="9">
    <source>
        <dbReference type="Proteomes" id="UP001064087"/>
    </source>
</evidence>
<dbReference type="RefSeq" id="WP_263046649.1">
    <property type="nucleotide sequence ID" value="NZ_CP106737.1"/>
</dbReference>
<sequence>MEHTVITNSVNDILTELKTNAAKPLGQAKAMPRKMYQSESILELEKEKIFKDGWICVGRTQDIPNVGDYLTWKILDEPVLVARRPDGEVAAYSNTCRHRMMLLLEGKGTCKRIVCPYHAWTYDLSGQLIGAPYMNKTDDFNKKDISLPEIRSEIWHGWIYLTLNPNARPVHEKLANLTPLIERYNCENYVGIVLKDTVWNCNWKLLAENFMEGYHLPVAHKATVGAFCPLDETEFSDVDEADENFTYQTYTKDKEAPVGTAHPSNTSLEGKWRITSVLPTIFPSHMFSLAPDHLWYLSIQPIGVDKVRIRHGAAIAPEVLENLSDPDASLGEIREFLAKVQEEDRFVVEGMQQGTAGDLSGSGQLSWLEREVNDFTKYIARKL</sequence>
<keyword evidence="9" id="KW-1185">Reference proteome</keyword>
<keyword evidence="3" id="KW-0479">Metal-binding</keyword>
<keyword evidence="6" id="KW-0411">Iron-sulfur</keyword>